<organism evidence="1 2">
    <name type="scientific">Tribonema minus</name>
    <dbReference type="NCBI Taxonomy" id="303371"/>
    <lineage>
        <taxon>Eukaryota</taxon>
        <taxon>Sar</taxon>
        <taxon>Stramenopiles</taxon>
        <taxon>Ochrophyta</taxon>
        <taxon>PX clade</taxon>
        <taxon>Xanthophyceae</taxon>
        <taxon>Tribonematales</taxon>
        <taxon>Tribonemataceae</taxon>
        <taxon>Tribonema</taxon>
    </lineage>
</organism>
<dbReference type="InterPro" id="IPR043872">
    <property type="entry name" value="DUF5832"/>
</dbReference>
<evidence type="ECO:0000313" key="2">
    <source>
        <dbReference type="Proteomes" id="UP000664859"/>
    </source>
</evidence>
<dbReference type="Pfam" id="PF19150">
    <property type="entry name" value="DUF5832"/>
    <property type="match status" value="1"/>
</dbReference>
<feature type="non-terminal residue" evidence="1">
    <location>
        <position position="1"/>
    </location>
</feature>
<sequence>QRFCVMTVVAPEGTNQKSEDMVIRVYGCKETLAEANRWAKSIRDSCDMWDVYVVKTNSWAPLPPRISEIDEVQFTDARVQAVHDSYVEHQRGQKRDMMERL</sequence>
<name>A0A836CF96_9STRA</name>
<proteinExistence type="predicted"/>
<dbReference type="AlphaFoldDB" id="A0A836CF96"/>
<keyword evidence="2" id="KW-1185">Reference proteome</keyword>
<accession>A0A836CF96</accession>
<protein>
    <submittedName>
        <fullName evidence="1">Uncharacterized protein</fullName>
    </submittedName>
</protein>
<dbReference type="EMBL" id="JAFCMP010000223">
    <property type="protein sequence ID" value="KAG5183038.1"/>
    <property type="molecule type" value="Genomic_DNA"/>
</dbReference>
<feature type="non-terminal residue" evidence="1">
    <location>
        <position position="101"/>
    </location>
</feature>
<gene>
    <name evidence="1" type="ORF">JKP88DRAFT_154757</name>
</gene>
<dbReference type="Proteomes" id="UP000664859">
    <property type="component" value="Unassembled WGS sequence"/>
</dbReference>
<comment type="caution">
    <text evidence="1">The sequence shown here is derived from an EMBL/GenBank/DDBJ whole genome shotgun (WGS) entry which is preliminary data.</text>
</comment>
<reference evidence="1" key="1">
    <citation type="submission" date="2021-02" db="EMBL/GenBank/DDBJ databases">
        <title>First Annotated Genome of the Yellow-green Alga Tribonema minus.</title>
        <authorList>
            <person name="Mahan K.M."/>
        </authorList>
    </citation>
    <scope>NUCLEOTIDE SEQUENCE</scope>
    <source>
        <strain evidence="1">UTEX B ZZ1240</strain>
    </source>
</reference>
<evidence type="ECO:0000313" key="1">
    <source>
        <dbReference type="EMBL" id="KAG5183038.1"/>
    </source>
</evidence>